<dbReference type="CDD" id="cd13957">
    <property type="entry name" value="PT_UbiA_Cox10"/>
    <property type="match status" value="1"/>
</dbReference>
<feature type="transmembrane region" description="Helical" evidence="13">
    <location>
        <begin position="184"/>
        <end position="203"/>
    </location>
</feature>
<feature type="transmembrane region" description="Helical" evidence="13">
    <location>
        <begin position="310"/>
        <end position="331"/>
    </location>
</feature>
<dbReference type="NCBIfam" id="TIGR01473">
    <property type="entry name" value="cyoE_ctaB"/>
    <property type="match status" value="1"/>
</dbReference>
<evidence type="ECO:0000256" key="3">
    <source>
        <dbReference type="ARBA" id="ARBA00022679"/>
    </source>
</evidence>
<dbReference type="PROSITE" id="PS00943">
    <property type="entry name" value="UBIA"/>
    <property type="match status" value="1"/>
</dbReference>
<comment type="subcellular location">
    <subcellularLocation>
        <location evidence="1">Mitochondrion membrane</location>
        <topology evidence="1">Multi-pass membrane protein</topology>
    </subcellularLocation>
</comment>
<dbReference type="PANTHER" id="PTHR43448">
    <property type="entry name" value="PROTOHEME IX FARNESYLTRANSFERASE, MITOCHONDRIAL"/>
    <property type="match status" value="1"/>
</dbReference>
<dbReference type="AlphaFoldDB" id="A0AAN6GWG9"/>
<dbReference type="Pfam" id="PF01040">
    <property type="entry name" value="UbiA"/>
    <property type="match status" value="1"/>
</dbReference>
<evidence type="ECO:0000256" key="9">
    <source>
        <dbReference type="ARBA" id="ARBA00023136"/>
    </source>
</evidence>
<dbReference type="Gene3D" id="1.10.357.140">
    <property type="entry name" value="UbiA prenyltransferase"/>
    <property type="match status" value="1"/>
</dbReference>
<comment type="function">
    <text evidence="11">Converts protoheme IX and farnesyl diphosphate to heme O.</text>
</comment>
<proteinExistence type="inferred from homology"/>
<comment type="similarity">
    <text evidence="11">Belongs to the ubiA prenyltransferase family.</text>
</comment>
<protein>
    <recommendedName>
        <fullName evidence="2 11">Protoheme IX farnesyltransferase, mitochondrial</fullName>
        <ecNumber evidence="11">2.5.1.-</ecNumber>
    </recommendedName>
    <alternativeName>
        <fullName evidence="10 11">Heme O synthase</fullName>
    </alternativeName>
</protein>
<accession>A0AAN6GWG9</accession>
<keyword evidence="5" id="KW-0809">Transit peptide</keyword>
<keyword evidence="15" id="KW-1185">Reference proteome</keyword>
<dbReference type="GO" id="GO:0008495">
    <property type="term" value="F:protoheme IX farnesyltransferase activity"/>
    <property type="evidence" value="ECO:0007669"/>
    <property type="project" value="InterPro"/>
</dbReference>
<feature type="region of interest" description="Disordered" evidence="12">
    <location>
        <begin position="61"/>
        <end position="89"/>
    </location>
</feature>
<feature type="transmembrane region" description="Helical" evidence="13">
    <location>
        <begin position="259"/>
        <end position="280"/>
    </location>
</feature>
<dbReference type="InterPro" id="IPR000537">
    <property type="entry name" value="UbiA_prenyltransferase"/>
</dbReference>
<keyword evidence="6 13" id="KW-1133">Transmembrane helix</keyword>
<evidence type="ECO:0000256" key="8">
    <source>
        <dbReference type="ARBA" id="ARBA00023133"/>
    </source>
</evidence>
<dbReference type="InterPro" id="IPR006369">
    <property type="entry name" value="Protohaem_IX_farnesylTrfase"/>
</dbReference>
<dbReference type="InterPro" id="IPR044878">
    <property type="entry name" value="UbiA_sf"/>
</dbReference>
<evidence type="ECO:0000256" key="13">
    <source>
        <dbReference type="SAM" id="Phobius"/>
    </source>
</evidence>
<comment type="caution">
    <text evidence="14">The sequence shown here is derived from an EMBL/GenBank/DDBJ whole genome shotgun (WGS) entry which is preliminary data.</text>
</comment>
<evidence type="ECO:0000256" key="12">
    <source>
        <dbReference type="SAM" id="MobiDB-lite"/>
    </source>
</evidence>
<dbReference type="PANTHER" id="PTHR43448:SF2">
    <property type="entry name" value="PROTOHEME IX FARNESYLTRANSFERASE, MITOCHONDRIAL"/>
    <property type="match status" value="1"/>
</dbReference>
<evidence type="ECO:0000256" key="7">
    <source>
        <dbReference type="ARBA" id="ARBA00023128"/>
    </source>
</evidence>
<keyword evidence="3 11" id="KW-0808">Transferase</keyword>
<evidence type="ECO:0000313" key="15">
    <source>
        <dbReference type="Proteomes" id="UP001176517"/>
    </source>
</evidence>
<evidence type="ECO:0000313" key="14">
    <source>
        <dbReference type="EMBL" id="KAK0556393.1"/>
    </source>
</evidence>
<evidence type="ECO:0000256" key="6">
    <source>
        <dbReference type="ARBA" id="ARBA00022989"/>
    </source>
</evidence>
<evidence type="ECO:0000256" key="1">
    <source>
        <dbReference type="ARBA" id="ARBA00004225"/>
    </source>
</evidence>
<dbReference type="PIRSF" id="PIRSF001773">
    <property type="entry name" value="COX10"/>
    <property type="match status" value="1"/>
</dbReference>
<evidence type="ECO:0000256" key="5">
    <source>
        <dbReference type="ARBA" id="ARBA00022946"/>
    </source>
</evidence>
<keyword evidence="7 11" id="KW-0496">Mitochondrion</keyword>
<evidence type="ECO:0000256" key="10">
    <source>
        <dbReference type="ARBA" id="ARBA00030253"/>
    </source>
</evidence>
<evidence type="ECO:0000256" key="4">
    <source>
        <dbReference type="ARBA" id="ARBA00022692"/>
    </source>
</evidence>
<evidence type="ECO:0000256" key="11">
    <source>
        <dbReference type="PIRNR" id="PIRNR001773"/>
    </source>
</evidence>
<dbReference type="GO" id="GO:0006784">
    <property type="term" value="P:heme A biosynthetic process"/>
    <property type="evidence" value="ECO:0007669"/>
    <property type="project" value="TreeGrafter"/>
</dbReference>
<feature type="transmembrane region" description="Helical" evidence="13">
    <location>
        <begin position="215"/>
        <end position="238"/>
    </location>
</feature>
<feature type="transmembrane region" description="Helical" evidence="13">
    <location>
        <begin position="343"/>
        <end position="368"/>
    </location>
</feature>
<keyword evidence="4 13" id="KW-0812">Transmembrane</keyword>
<dbReference type="HAMAP" id="MF_00154">
    <property type="entry name" value="CyoE_CtaB"/>
    <property type="match status" value="1"/>
</dbReference>
<feature type="transmembrane region" description="Helical" evidence="13">
    <location>
        <begin position="389"/>
        <end position="408"/>
    </location>
</feature>
<keyword evidence="8 11" id="KW-0350">Heme biosynthesis</keyword>
<feature type="region of interest" description="Disordered" evidence="12">
    <location>
        <begin position="515"/>
        <end position="536"/>
    </location>
</feature>
<feature type="transmembrane region" description="Helical" evidence="13">
    <location>
        <begin position="442"/>
        <end position="461"/>
    </location>
</feature>
<reference evidence="14" key="1">
    <citation type="journal article" date="2023" name="PhytoFront">
        <title>Draft Genome Resources of Seven Strains of Tilletia horrida, Causal Agent of Kernel Smut of Rice.</title>
        <authorList>
            <person name="Khanal S."/>
            <person name="Antony Babu S."/>
            <person name="Zhou X.G."/>
        </authorList>
    </citation>
    <scope>NUCLEOTIDE SEQUENCE</scope>
    <source>
        <strain evidence="14">TX6</strain>
    </source>
</reference>
<dbReference type="EMBL" id="JAPDMZ010000016">
    <property type="protein sequence ID" value="KAK0556393.1"/>
    <property type="molecule type" value="Genomic_DNA"/>
</dbReference>
<organism evidence="14 15">
    <name type="scientific">Tilletia horrida</name>
    <dbReference type="NCBI Taxonomy" id="155126"/>
    <lineage>
        <taxon>Eukaryota</taxon>
        <taxon>Fungi</taxon>
        <taxon>Dikarya</taxon>
        <taxon>Basidiomycota</taxon>
        <taxon>Ustilaginomycotina</taxon>
        <taxon>Exobasidiomycetes</taxon>
        <taxon>Tilletiales</taxon>
        <taxon>Tilletiaceae</taxon>
        <taxon>Tilletia</taxon>
    </lineage>
</organism>
<name>A0AAN6GWG9_9BASI</name>
<dbReference type="InterPro" id="IPR030470">
    <property type="entry name" value="UbiA_prenylTrfase_CS"/>
</dbReference>
<feature type="transmembrane region" description="Helical" evidence="13">
    <location>
        <begin position="286"/>
        <end position="303"/>
    </location>
</feature>
<dbReference type="GO" id="GO:0031966">
    <property type="term" value="C:mitochondrial membrane"/>
    <property type="evidence" value="ECO:0007669"/>
    <property type="project" value="UniProtKB-SubCell"/>
</dbReference>
<dbReference type="FunFam" id="1.10.357.140:FF:000004">
    <property type="entry name" value="Protoheme IX farnesyltransferase, mitochondrial"/>
    <property type="match status" value="1"/>
</dbReference>
<evidence type="ECO:0000256" key="2">
    <source>
        <dbReference type="ARBA" id="ARBA00016335"/>
    </source>
</evidence>
<dbReference type="Proteomes" id="UP001176517">
    <property type="component" value="Unassembled WGS sequence"/>
</dbReference>
<dbReference type="InterPro" id="IPR016315">
    <property type="entry name" value="Protohaem_IX_farnesylTrfase_mt"/>
</dbReference>
<dbReference type="EC" id="2.5.1.-" evidence="11"/>
<feature type="transmembrane region" description="Helical" evidence="13">
    <location>
        <begin position="468"/>
        <end position="489"/>
    </location>
</feature>
<gene>
    <name evidence="14" type="primary">COX10_1</name>
    <name evidence="14" type="ORF">OC846_001216</name>
</gene>
<keyword evidence="9 11" id="KW-0472">Membrane</keyword>
<sequence length="536" mass="56613">MAQLVSSRLVVHSTIRACFIPAASAQSVQPARLRAARAFSSTVHAPRELLPSFFSRSFRHADSSANAQRRREAHATRAPGLTSSSTHANSTFIPTTAASSAQHAPDSAQVSQHGIASAGTISTDQPLSTSSYAPASNDPSLIETDLAALQGQISPAPTSLFRPVQTHSFSTLLKTYQQLSKSRLTFLVVLTAMAPYALCPAALSSAGLAAGSSLASLAALAAGTALCSASANSFNQLLESPYDAQMTRTRARPLPRRAISSLHAFSFAVGCGLSGTSILYFALNPLTAALGLANVVLYAGIYTPMKRLSIVNTWVGSAVGAIPPLMGWTAVTNSLLDFPSDAPGWVLAALLFAWQFPHFNSLAQSLRAEYARGGYRMMSVLNPALNRRVSLRYALLLLPLCSLALPLAGNLDWTASFLGWFSGASSDAATHSNGSVVEPVPYALLSLPINGVMIHAAYRFWRQGTDKAARWCFWVSLVHLPAIMLLAMACKRDLWNGIGEAAGLGTVRLPQSASSASRAAGLKATGDADLDSDQKR</sequence>